<feature type="transmembrane region" description="Helical" evidence="8">
    <location>
        <begin position="369"/>
        <end position="391"/>
    </location>
</feature>
<evidence type="ECO:0000256" key="6">
    <source>
        <dbReference type="RuleBase" id="RU003755"/>
    </source>
</evidence>
<protein>
    <submittedName>
        <fullName evidence="9">G11241 protein</fullName>
    </submittedName>
</protein>
<keyword evidence="4 8" id="KW-1133">Transmembrane helix</keyword>
<comment type="similarity">
    <text evidence="2 6">Belongs to the major facilitator superfamily. Proton-dependent oligopeptide transporter (POT/PTR) (TC 2.A.17) family.</text>
</comment>
<dbReference type="PROSITE" id="PS01023">
    <property type="entry name" value="PTR2_2"/>
    <property type="match status" value="1"/>
</dbReference>
<evidence type="ECO:0000256" key="8">
    <source>
        <dbReference type="SAM" id="Phobius"/>
    </source>
</evidence>
<dbReference type="Proteomes" id="UP001497392">
    <property type="component" value="Unassembled WGS sequence"/>
</dbReference>
<keyword evidence="10" id="KW-1185">Reference proteome</keyword>
<feature type="region of interest" description="Disordered" evidence="7">
    <location>
        <begin position="579"/>
        <end position="637"/>
    </location>
</feature>
<dbReference type="CDD" id="cd17351">
    <property type="entry name" value="MFS_NPF"/>
    <property type="match status" value="1"/>
</dbReference>
<proteinExistence type="inferred from homology"/>
<organism evidence="9 10">
    <name type="scientific">Coccomyxa viridis</name>
    <dbReference type="NCBI Taxonomy" id="1274662"/>
    <lineage>
        <taxon>Eukaryota</taxon>
        <taxon>Viridiplantae</taxon>
        <taxon>Chlorophyta</taxon>
        <taxon>core chlorophytes</taxon>
        <taxon>Trebouxiophyceae</taxon>
        <taxon>Trebouxiophyceae incertae sedis</taxon>
        <taxon>Coccomyxaceae</taxon>
        <taxon>Coccomyxa</taxon>
    </lineage>
</organism>
<comment type="caution">
    <text evidence="9">The sequence shown here is derived from an EMBL/GenBank/DDBJ whole genome shotgun (WGS) entry which is preliminary data.</text>
</comment>
<feature type="transmembrane region" description="Helical" evidence="8">
    <location>
        <begin position="186"/>
        <end position="208"/>
    </location>
</feature>
<evidence type="ECO:0000256" key="7">
    <source>
        <dbReference type="SAM" id="MobiDB-lite"/>
    </source>
</evidence>
<keyword evidence="3 6" id="KW-0812">Transmembrane</keyword>
<feature type="transmembrane region" description="Helical" evidence="8">
    <location>
        <begin position="412"/>
        <end position="432"/>
    </location>
</feature>
<gene>
    <name evidence="9" type="primary">g11241</name>
    <name evidence="9" type="ORF">VP750_LOCUS10067</name>
</gene>
<keyword evidence="5 8" id="KW-0472">Membrane</keyword>
<evidence type="ECO:0000256" key="4">
    <source>
        <dbReference type="ARBA" id="ARBA00022989"/>
    </source>
</evidence>
<name>A0ABP1GBL1_9CHLO</name>
<feature type="transmembrane region" description="Helical" evidence="8">
    <location>
        <begin position="214"/>
        <end position="234"/>
    </location>
</feature>
<comment type="subcellular location">
    <subcellularLocation>
        <location evidence="1 6">Membrane</location>
        <topology evidence="1 6">Multi-pass membrane protein</topology>
    </subcellularLocation>
</comment>
<feature type="transmembrane region" description="Helical" evidence="8">
    <location>
        <begin position="145"/>
        <end position="166"/>
    </location>
</feature>
<evidence type="ECO:0000256" key="3">
    <source>
        <dbReference type="ARBA" id="ARBA00022692"/>
    </source>
</evidence>
<feature type="transmembrane region" description="Helical" evidence="8">
    <location>
        <begin position="330"/>
        <end position="349"/>
    </location>
</feature>
<evidence type="ECO:0000313" key="9">
    <source>
        <dbReference type="EMBL" id="CAL5228161.1"/>
    </source>
</evidence>
<evidence type="ECO:0000256" key="2">
    <source>
        <dbReference type="ARBA" id="ARBA00005982"/>
    </source>
</evidence>
<dbReference type="PANTHER" id="PTHR11654">
    <property type="entry name" value="OLIGOPEPTIDE TRANSPORTER-RELATED"/>
    <property type="match status" value="1"/>
</dbReference>
<dbReference type="InterPro" id="IPR018456">
    <property type="entry name" value="PTR2_symporter_CS"/>
</dbReference>
<feature type="compositionally biased region" description="Basic and acidic residues" evidence="7">
    <location>
        <begin position="618"/>
        <end position="628"/>
    </location>
</feature>
<evidence type="ECO:0000256" key="5">
    <source>
        <dbReference type="ARBA" id="ARBA00023136"/>
    </source>
</evidence>
<feature type="region of interest" description="Disordered" evidence="7">
    <location>
        <begin position="1"/>
        <end position="33"/>
    </location>
</feature>
<sequence length="637" mass="70307">MAQEGKVSVPGQDDTKYQTFDVGPSGGERHDKPKKRSTLLTVCPFILGNELCERLAYYSISTNLVEYLTSPDILNFDLVTGNNTVTNWSGTCYIFPLLGAFIADSYLGRYRTIIIFSIIYIIGLVGVTLSAGVPALQDGSHVNRATFFIGFLYVIALGTGGIKPCVSSFGADQFDEETEQKEKSSFFNWFYWMINIGALIASLFVVNLQTHVSWAWGYAVPTMAFGLALALFVAGTRLYKFVPPGGSALTRMGQVLIAACVKIGVKLPKDAEQLYEVDQQGSVVRGSRKMQHSNQLRCLDKAATRRGPKQPGKSEKWLYTVTQVEEVKRMLGFIPIMIATIIFNTVYAQMSTVFVEQGLTMDLRMGAHFSITSASLSAFDTIAIIILVPIYDRLLIPVLRRFNMAPTYLQRIGIGLGISTMSMVVAAIVEVVRLGMVRRMDLFTSTAAVPMSVFWLVPQYFIIGAAEIMVNIGTLEMFYSEAPDAMRSLASALQLLTTALGSYVATAVTTIINSVTTKNGSLGWLPDNLNSGRLDLYYAVLVVLSVLNIFFFIIVAKLYKYKKVVQVIDHDPEGIVGVVDTPHGGVEVPAEPKSNEGRAMRPHNQPQPQRPPCYAPVEEDHHDNDFYHEQSSPPRPK</sequence>
<feature type="transmembrane region" description="Helical" evidence="8">
    <location>
        <begin position="536"/>
        <end position="556"/>
    </location>
</feature>
<dbReference type="Gene3D" id="1.20.1250.20">
    <property type="entry name" value="MFS general substrate transporter like domains"/>
    <property type="match status" value="1"/>
</dbReference>
<dbReference type="SUPFAM" id="SSF103473">
    <property type="entry name" value="MFS general substrate transporter"/>
    <property type="match status" value="1"/>
</dbReference>
<accession>A0ABP1GBL1</accession>
<feature type="transmembrane region" description="Helical" evidence="8">
    <location>
        <begin position="452"/>
        <end position="472"/>
    </location>
</feature>
<evidence type="ECO:0000256" key="1">
    <source>
        <dbReference type="ARBA" id="ARBA00004141"/>
    </source>
</evidence>
<dbReference type="InterPro" id="IPR036259">
    <property type="entry name" value="MFS_trans_sf"/>
</dbReference>
<keyword evidence="6" id="KW-0813">Transport</keyword>
<dbReference type="InterPro" id="IPR000109">
    <property type="entry name" value="POT_fam"/>
</dbReference>
<feature type="transmembrane region" description="Helical" evidence="8">
    <location>
        <begin position="114"/>
        <end position="133"/>
    </location>
</feature>
<dbReference type="EMBL" id="CAXHTA020000018">
    <property type="protein sequence ID" value="CAL5228161.1"/>
    <property type="molecule type" value="Genomic_DNA"/>
</dbReference>
<dbReference type="PROSITE" id="PS01022">
    <property type="entry name" value="PTR2_1"/>
    <property type="match status" value="1"/>
</dbReference>
<feature type="transmembrane region" description="Helical" evidence="8">
    <location>
        <begin position="493"/>
        <end position="516"/>
    </location>
</feature>
<reference evidence="9 10" key="1">
    <citation type="submission" date="2024-06" db="EMBL/GenBank/DDBJ databases">
        <authorList>
            <person name="Kraege A."/>
            <person name="Thomma B."/>
        </authorList>
    </citation>
    <scope>NUCLEOTIDE SEQUENCE [LARGE SCALE GENOMIC DNA]</scope>
</reference>
<dbReference type="Pfam" id="PF00854">
    <property type="entry name" value="PTR2"/>
    <property type="match status" value="1"/>
</dbReference>
<evidence type="ECO:0000313" key="10">
    <source>
        <dbReference type="Proteomes" id="UP001497392"/>
    </source>
</evidence>